<accession>A0A2P5C293</accession>
<evidence type="ECO:0000313" key="2">
    <source>
        <dbReference type="EMBL" id="PON55188.1"/>
    </source>
</evidence>
<evidence type="ECO:0000256" key="1">
    <source>
        <dbReference type="SAM" id="Phobius"/>
    </source>
</evidence>
<evidence type="ECO:0000313" key="3">
    <source>
        <dbReference type="Proteomes" id="UP000237000"/>
    </source>
</evidence>
<dbReference type="InterPro" id="IPR004158">
    <property type="entry name" value="DUF247_pln"/>
</dbReference>
<dbReference type="EMBL" id="JXTC01000423">
    <property type="protein sequence ID" value="PON55188.1"/>
    <property type="molecule type" value="Genomic_DNA"/>
</dbReference>
<dbReference type="OrthoDB" id="10337654at2759"/>
<proteinExistence type="predicted"/>
<dbReference type="AlphaFoldDB" id="A0A2P5C293"/>
<comment type="caution">
    <text evidence="2">The sequence shown here is derived from an EMBL/GenBank/DDBJ whole genome shotgun (WGS) entry which is preliminary data.</text>
</comment>
<organism evidence="2 3">
    <name type="scientific">Trema orientale</name>
    <name type="common">Charcoal tree</name>
    <name type="synonym">Celtis orientalis</name>
    <dbReference type="NCBI Taxonomy" id="63057"/>
    <lineage>
        <taxon>Eukaryota</taxon>
        <taxon>Viridiplantae</taxon>
        <taxon>Streptophyta</taxon>
        <taxon>Embryophyta</taxon>
        <taxon>Tracheophyta</taxon>
        <taxon>Spermatophyta</taxon>
        <taxon>Magnoliopsida</taxon>
        <taxon>eudicotyledons</taxon>
        <taxon>Gunneridae</taxon>
        <taxon>Pentapetalae</taxon>
        <taxon>rosids</taxon>
        <taxon>fabids</taxon>
        <taxon>Rosales</taxon>
        <taxon>Cannabaceae</taxon>
        <taxon>Trema</taxon>
    </lineage>
</organism>
<dbReference type="Proteomes" id="UP000237000">
    <property type="component" value="Unassembled WGS sequence"/>
</dbReference>
<gene>
    <name evidence="2" type="ORF">TorRG33x02_300110</name>
</gene>
<keyword evidence="1" id="KW-0472">Membrane</keyword>
<keyword evidence="1" id="KW-1133">Transmembrane helix</keyword>
<dbReference type="STRING" id="63057.A0A2P5C293"/>
<dbReference type="InParanoid" id="A0A2P5C293"/>
<sequence>MKRLVESAEDVKVPKGIIQSKSIKEDEVVKPFSGMNKSTRFTNTHESDDIIAKVNRIYNGLWMVSATRSFKKWRRATWNLCKVFASLLFLLFMAIQAFCSVYECPRFSFKSNNFQGQQGLPVPSLRSYV</sequence>
<dbReference type="Pfam" id="PF03140">
    <property type="entry name" value="DUF247"/>
    <property type="match status" value="1"/>
</dbReference>
<keyword evidence="1" id="KW-0812">Transmembrane</keyword>
<reference evidence="3" key="1">
    <citation type="submission" date="2016-06" db="EMBL/GenBank/DDBJ databases">
        <title>Parallel loss of symbiosis genes in relatives of nitrogen-fixing non-legume Parasponia.</title>
        <authorList>
            <person name="Van Velzen R."/>
            <person name="Holmer R."/>
            <person name="Bu F."/>
            <person name="Rutten L."/>
            <person name="Van Zeijl A."/>
            <person name="Liu W."/>
            <person name="Santuari L."/>
            <person name="Cao Q."/>
            <person name="Sharma T."/>
            <person name="Shen D."/>
            <person name="Roswanjaya Y."/>
            <person name="Wardhani T."/>
            <person name="Kalhor M.S."/>
            <person name="Jansen J."/>
            <person name="Van den Hoogen J."/>
            <person name="Gungor B."/>
            <person name="Hartog M."/>
            <person name="Hontelez J."/>
            <person name="Verver J."/>
            <person name="Yang W.-C."/>
            <person name="Schijlen E."/>
            <person name="Repin R."/>
            <person name="Schilthuizen M."/>
            <person name="Schranz E."/>
            <person name="Heidstra R."/>
            <person name="Miyata K."/>
            <person name="Fedorova E."/>
            <person name="Kohlen W."/>
            <person name="Bisseling T."/>
            <person name="Smit S."/>
            <person name="Geurts R."/>
        </authorList>
    </citation>
    <scope>NUCLEOTIDE SEQUENCE [LARGE SCALE GENOMIC DNA]</scope>
    <source>
        <strain evidence="3">cv. RG33-2</strain>
    </source>
</reference>
<feature type="transmembrane region" description="Helical" evidence="1">
    <location>
        <begin position="78"/>
        <end position="98"/>
    </location>
</feature>
<keyword evidence="3" id="KW-1185">Reference proteome</keyword>
<protein>
    <submittedName>
        <fullName evidence="2">Uncharacterized protein</fullName>
    </submittedName>
</protein>
<name>A0A2P5C293_TREOI</name>